<organism evidence="1">
    <name type="scientific">bioreactor metagenome</name>
    <dbReference type="NCBI Taxonomy" id="1076179"/>
    <lineage>
        <taxon>unclassified sequences</taxon>
        <taxon>metagenomes</taxon>
        <taxon>ecological metagenomes</taxon>
    </lineage>
</organism>
<evidence type="ECO:0000313" key="1">
    <source>
        <dbReference type="EMBL" id="MPM77915.1"/>
    </source>
</evidence>
<dbReference type="EMBL" id="VSSQ01028270">
    <property type="protein sequence ID" value="MPM77915.1"/>
    <property type="molecule type" value="Genomic_DNA"/>
</dbReference>
<gene>
    <name evidence="1" type="ORF">SDC9_124924</name>
</gene>
<accession>A0A645CLY3</accession>
<protein>
    <submittedName>
        <fullName evidence="1">Uncharacterized protein</fullName>
    </submittedName>
</protein>
<dbReference type="AlphaFoldDB" id="A0A645CLY3"/>
<proteinExistence type="predicted"/>
<comment type="caution">
    <text evidence="1">The sequence shown here is derived from an EMBL/GenBank/DDBJ whole genome shotgun (WGS) entry which is preliminary data.</text>
</comment>
<name>A0A645CLY3_9ZZZZ</name>
<reference evidence="1" key="1">
    <citation type="submission" date="2019-08" db="EMBL/GenBank/DDBJ databases">
        <authorList>
            <person name="Kucharzyk K."/>
            <person name="Murdoch R.W."/>
            <person name="Higgins S."/>
            <person name="Loffler F."/>
        </authorList>
    </citation>
    <scope>NUCLEOTIDE SEQUENCE</scope>
</reference>
<sequence length="108" mass="11817">MHTGEAQLFSPALYFIHQGTDNFSVINEIEPAKTDVFFAPFQLIASHVKGCHAANYLAVAGCQPVTTFCGGKSRITVFAQGVHFIFKKTGNVVRIVLVQGERITNECD</sequence>